<dbReference type="Pfam" id="PF13556">
    <property type="entry name" value="HTH_30"/>
    <property type="match status" value="1"/>
</dbReference>
<gene>
    <name evidence="2" type="ORF">FD02_GL000076</name>
</gene>
<dbReference type="RefSeq" id="WP_056951555.1">
    <property type="nucleotide sequence ID" value="NZ_AZDJ01000030.1"/>
</dbReference>
<dbReference type="InterPro" id="IPR009057">
    <property type="entry name" value="Homeodomain-like_sf"/>
</dbReference>
<evidence type="ECO:0000259" key="1">
    <source>
        <dbReference type="Pfam" id="PF13556"/>
    </source>
</evidence>
<evidence type="ECO:0000313" key="3">
    <source>
        <dbReference type="Proteomes" id="UP000051804"/>
    </source>
</evidence>
<organism evidence="2 3">
    <name type="scientific">Lacticaseibacillus nasuensis JCM 17158</name>
    <dbReference type="NCBI Taxonomy" id="1291734"/>
    <lineage>
        <taxon>Bacteria</taxon>
        <taxon>Bacillati</taxon>
        <taxon>Bacillota</taxon>
        <taxon>Bacilli</taxon>
        <taxon>Lactobacillales</taxon>
        <taxon>Lactobacillaceae</taxon>
        <taxon>Lacticaseibacillus</taxon>
    </lineage>
</organism>
<feature type="domain" description="PucR C-terminal helix-turn-helix" evidence="1">
    <location>
        <begin position="291"/>
        <end position="332"/>
    </location>
</feature>
<protein>
    <recommendedName>
        <fullName evidence="1">PucR C-terminal helix-turn-helix domain-containing protein</fullName>
    </recommendedName>
</protein>
<dbReference type="InterPro" id="IPR025736">
    <property type="entry name" value="PucR_C-HTH_dom"/>
</dbReference>
<name>A0A0R1JHZ3_9LACO</name>
<keyword evidence="3" id="KW-1185">Reference proteome</keyword>
<comment type="caution">
    <text evidence="2">The sequence shown here is derived from an EMBL/GenBank/DDBJ whole genome shotgun (WGS) entry which is preliminary data.</text>
</comment>
<proteinExistence type="predicted"/>
<dbReference type="AlphaFoldDB" id="A0A0R1JHZ3"/>
<evidence type="ECO:0000313" key="2">
    <source>
        <dbReference type="EMBL" id="KRK70895.1"/>
    </source>
</evidence>
<dbReference type="InterPro" id="IPR051448">
    <property type="entry name" value="CdaR-like_regulators"/>
</dbReference>
<dbReference type="PATRIC" id="fig|1291734.4.peg.81"/>
<dbReference type="PANTHER" id="PTHR33744">
    <property type="entry name" value="CARBOHYDRATE DIACID REGULATOR"/>
    <property type="match status" value="1"/>
</dbReference>
<dbReference type="SUPFAM" id="SSF46689">
    <property type="entry name" value="Homeodomain-like"/>
    <property type="match status" value="1"/>
</dbReference>
<accession>A0A0R1JHZ3</accession>
<reference evidence="2 3" key="1">
    <citation type="journal article" date="2015" name="Genome Announc.">
        <title>Expanding the biotechnology potential of lactobacilli through comparative genomics of 213 strains and associated genera.</title>
        <authorList>
            <person name="Sun Z."/>
            <person name="Harris H.M."/>
            <person name="McCann A."/>
            <person name="Guo C."/>
            <person name="Argimon S."/>
            <person name="Zhang W."/>
            <person name="Yang X."/>
            <person name="Jeffery I.B."/>
            <person name="Cooney J.C."/>
            <person name="Kagawa T.F."/>
            <person name="Liu W."/>
            <person name="Song Y."/>
            <person name="Salvetti E."/>
            <person name="Wrobel A."/>
            <person name="Rasinkangas P."/>
            <person name="Parkhill J."/>
            <person name="Rea M.C."/>
            <person name="O'Sullivan O."/>
            <person name="Ritari J."/>
            <person name="Douillard F.P."/>
            <person name="Paul Ross R."/>
            <person name="Yang R."/>
            <person name="Briner A.E."/>
            <person name="Felis G.E."/>
            <person name="de Vos W.M."/>
            <person name="Barrangou R."/>
            <person name="Klaenhammer T.R."/>
            <person name="Caufield P.W."/>
            <person name="Cui Y."/>
            <person name="Zhang H."/>
            <person name="O'Toole P.W."/>
        </authorList>
    </citation>
    <scope>NUCLEOTIDE SEQUENCE [LARGE SCALE GENOMIC DNA]</scope>
    <source>
        <strain evidence="2 3">JCM 17158</strain>
    </source>
</reference>
<dbReference type="STRING" id="1291734.FD02_GL000076"/>
<sequence length="360" mass="41837">MRLDQIFNEFVHVVEENPDYVIGLLDAGKIIISSNDKSMIGKPVGDDADAKSSRVYPLQVNGKLRGYLWVKSADSSIDMVSKLLYDSLSTRIQYEVNQESALERLSRDDQLIKELTKQGPSDVNYIQDLVKQLKLDSELPRVAVYLFSNDGFDRTEVTNLKYKINDRNTFYSLVDDQSLLIYKNIKPILKEESFHSGVSAFISELVDWGITNTYYAVGTPQSDLKLYGESYSSCLWLMRNVEMKKDRPYFFTDYLVSYYRTKLSREDINNLFDFYLKRMDKIDPDEMSEIANAFFANNFNLKQTADHLFLHKNTLLYKLKRYETNFGLDIRGSSQGKLMFYLIADLFSRTLAEKRQVKDK</sequence>
<dbReference type="OrthoDB" id="9792148at2"/>
<dbReference type="Gene3D" id="1.10.10.2840">
    <property type="entry name" value="PucR C-terminal helix-turn-helix domain"/>
    <property type="match status" value="1"/>
</dbReference>
<dbReference type="EMBL" id="AZDJ01000030">
    <property type="protein sequence ID" value="KRK70895.1"/>
    <property type="molecule type" value="Genomic_DNA"/>
</dbReference>
<dbReference type="InterPro" id="IPR042070">
    <property type="entry name" value="PucR_C-HTH_sf"/>
</dbReference>
<dbReference type="PANTHER" id="PTHR33744:SF15">
    <property type="entry name" value="CARBOHYDRATE DIACID REGULATOR"/>
    <property type="match status" value="1"/>
</dbReference>
<dbReference type="Proteomes" id="UP000051804">
    <property type="component" value="Unassembled WGS sequence"/>
</dbReference>